<dbReference type="EMBL" id="CAJB01000003">
    <property type="protein sequence ID" value="CCH76016.1"/>
    <property type="molecule type" value="Genomic_DNA"/>
</dbReference>
<evidence type="ECO:0000256" key="1">
    <source>
        <dbReference type="ARBA" id="ARBA00022490"/>
    </source>
</evidence>
<dbReference type="Proteomes" id="UP000035721">
    <property type="component" value="Unassembled WGS sequence"/>
</dbReference>
<evidence type="ECO:0000256" key="3">
    <source>
        <dbReference type="HAMAP-Rule" id="MF_00839"/>
    </source>
</evidence>
<dbReference type="GO" id="GO:0045900">
    <property type="term" value="P:negative regulation of translational elongation"/>
    <property type="evidence" value="ECO:0007669"/>
    <property type="project" value="TreeGrafter"/>
</dbReference>
<comment type="caution">
    <text evidence="7">The sequence shown here is derived from an EMBL/GenBank/DDBJ whole genome shotgun (WGS) entry which is preliminary data.</text>
</comment>
<comment type="similarity">
    <text evidence="3">Belongs to the HPF/YfiA ribosome-associated protein family. Long HPF subfamily.</text>
</comment>
<dbReference type="InterPro" id="IPR034694">
    <property type="entry name" value="HPF_long/plastid"/>
</dbReference>
<sequence>MDIVVTGRHTTVSDRFRAHIEEKLAKVPQLAPRVQRIDVMVTHEANRRQAKACDRVEITCRVKGRVIRAEACLEDKYAALDAAMDKLLERLRRINDRKRVHRGRRTPESVAEATARLERSAAADGSDTGTDTAGSDGEGLFGAVGDSPIEVRVKVHASAPMTLEDAVQQMELVGHDFYLFHDSETDKPSVVYRRRGWSYGVLHLEPADPSQESETDETAASAAS</sequence>
<evidence type="ECO:0000259" key="6">
    <source>
        <dbReference type="Pfam" id="PF16321"/>
    </source>
</evidence>
<proteinExistence type="inferred from homology"/>
<organism evidence="7 8">
    <name type="scientific">Nostocoides japonicum T1-X7</name>
    <dbReference type="NCBI Taxonomy" id="1194083"/>
    <lineage>
        <taxon>Bacteria</taxon>
        <taxon>Bacillati</taxon>
        <taxon>Actinomycetota</taxon>
        <taxon>Actinomycetes</taxon>
        <taxon>Micrococcales</taxon>
        <taxon>Intrasporangiaceae</taxon>
        <taxon>Nostocoides</taxon>
    </lineage>
</organism>
<gene>
    <name evidence="3" type="primary">hpf</name>
    <name evidence="7" type="ORF">BN12_1000007</name>
</gene>
<protein>
    <recommendedName>
        <fullName evidence="3">Ribosome hibernation promoting factor</fullName>
        <shortName evidence="3">HPF</shortName>
    </recommendedName>
</protein>
<reference evidence="7 8" key="1">
    <citation type="journal article" date="2013" name="ISME J.">
        <title>A metabolic model for members of the genus Tetrasphaera involved in enhanced biological phosphorus removal.</title>
        <authorList>
            <person name="Kristiansen R."/>
            <person name="Nguyen H.T.T."/>
            <person name="Saunders A.M."/>
            <person name="Nielsen J.L."/>
            <person name="Wimmer R."/>
            <person name="Le V.Q."/>
            <person name="McIlroy S.J."/>
            <person name="Petrovski S."/>
            <person name="Seviour R.J."/>
            <person name="Calteau A."/>
            <person name="Nielsen K.L."/>
            <person name="Nielsen P.H."/>
        </authorList>
    </citation>
    <scope>NUCLEOTIDE SEQUENCE [LARGE SCALE GENOMIC DNA]</scope>
    <source>
        <strain evidence="7 8">T1-X7</strain>
    </source>
</reference>
<dbReference type="Gene3D" id="3.30.505.50">
    <property type="entry name" value="Sigma 54 modulation/S30EA ribosomal protein, C-terminal domain"/>
    <property type="match status" value="1"/>
</dbReference>
<accession>A0A077LSY3</accession>
<dbReference type="PANTHER" id="PTHR33231">
    <property type="entry name" value="30S RIBOSOMAL PROTEIN"/>
    <property type="match status" value="1"/>
</dbReference>
<name>A0A077LSY3_9MICO</name>
<dbReference type="RefSeq" id="WP_048552634.1">
    <property type="nucleotide sequence ID" value="NZ_HF570958.1"/>
</dbReference>
<dbReference type="Gene3D" id="3.30.160.100">
    <property type="entry name" value="Ribosome hibernation promotion factor-like"/>
    <property type="match status" value="1"/>
</dbReference>
<feature type="region of interest" description="Disordered" evidence="5">
    <location>
        <begin position="117"/>
        <end position="141"/>
    </location>
</feature>
<evidence type="ECO:0000256" key="4">
    <source>
        <dbReference type="SAM" id="Coils"/>
    </source>
</evidence>
<keyword evidence="1 3" id="KW-0963">Cytoplasm</keyword>
<keyword evidence="8" id="KW-1185">Reference proteome</keyword>
<comment type="subunit">
    <text evidence="3">Interacts with 100S ribosomes.</text>
</comment>
<dbReference type="Pfam" id="PF02482">
    <property type="entry name" value="Ribosomal_S30AE"/>
    <property type="match status" value="1"/>
</dbReference>
<keyword evidence="2 3" id="KW-0810">Translation regulation</keyword>
<comment type="function">
    <text evidence="3">Required for dimerization of active 70S ribosomes into 100S ribosomes in stationary phase; 100S ribosomes are translationally inactive and sometimes present during exponential growth.</text>
</comment>
<evidence type="ECO:0000313" key="8">
    <source>
        <dbReference type="Proteomes" id="UP000035721"/>
    </source>
</evidence>
<dbReference type="OrthoDB" id="9794975at2"/>
<dbReference type="SUPFAM" id="SSF69754">
    <property type="entry name" value="Ribosome binding protein Y (YfiA homologue)"/>
    <property type="match status" value="1"/>
</dbReference>
<dbReference type="HAMAP" id="MF_00839">
    <property type="entry name" value="HPF"/>
    <property type="match status" value="1"/>
</dbReference>
<dbReference type="GO" id="GO:0022627">
    <property type="term" value="C:cytosolic small ribosomal subunit"/>
    <property type="evidence" value="ECO:0007669"/>
    <property type="project" value="TreeGrafter"/>
</dbReference>
<evidence type="ECO:0000256" key="2">
    <source>
        <dbReference type="ARBA" id="ARBA00022845"/>
    </source>
</evidence>
<dbReference type="GO" id="GO:0043024">
    <property type="term" value="F:ribosomal small subunit binding"/>
    <property type="evidence" value="ECO:0007669"/>
    <property type="project" value="TreeGrafter"/>
</dbReference>
<evidence type="ECO:0000256" key="5">
    <source>
        <dbReference type="SAM" id="MobiDB-lite"/>
    </source>
</evidence>
<dbReference type="InterPro" id="IPR036567">
    <property type="entry name" value="RHF-like"/>
</dbReference>
<dbReference type="CDD" id="cd00552">
    <property type="entry name" value="RaiA"/>
    <property type="match status" value="1"/>
</dbReference>
<dbReference type="InterPro" id="IPR032528">
    <property type="entry name" value="Ribosom_S30AE_C"/>
</dbReference>
<dbReference type="STRING" id="1194083.BN12_1000007"/>
<keyword evidence="4" id="KW-0175">Coiled coil</keyword>
<dbReference type="InterPro" id="IPR038416">
    <property type="entry name" value="Ribosom_S30AE_C_sf"/>
</dbReference>
<dbReference type="PANTHER" id="PTHR33231:SF1">
    <property type="entry name" value="30S RIBOSOMAL PROTEIN"/>
    <property type="match status" value="1"/>
</dbReference>
<dbReference type="NCBIfam" id="TIGR00741">
    <property type="entry name" value="yfiA"/>
    <property type="match status" value="1"/>
</dbReference>
<dbReference type="FunFam" id="3.30.505.50:FF:000002">
    <property type="entry name" value="Ribosome hibernation promoting factor"/>
    <property type="match status" value="1"/>
</dbReference>
<dbReference type="InterPro" id="IPR003489">
    <property type="entry name" value="RHF/RaiA"/>
</dbReference>
<feature type="coiled-coil region" evidence="4">
    <location>
        <begin position="70"/>
        <end position="97"/>
    </location>
</feature>
<comment type="subcellular location">
    <subcellularLocation>
        <location evidence="3">Cytoplasm</location>
    </subcellularLocation>
</comment>
<feature type="domain" description="Sigma 54 modulation/S30EA ribosomal protein C-terminal" evidence="6">
    <location>
        <begin position="151"/>
        <end position="201"/>
    </location>
</feature>
<dbReference type="AlphaFoldDB" id="A0A077LSY3"/>
<dbReference type="Pfam" id="PF16321">
    <property type="entry name" value="Ribosom_S30AE_C"/>
    <property type="match status" value="1"/>
</dbReference>
<evidence type="ECO:0000313" key="7">
    <source>
        <dbReference type="EMBL" id="CCH76016.1"/>
    </source>
</evidence>
<dbReference type="InterPro" id="IPR050574">
    <property type="entry name" value="HPF/YfiA_ribosome-assoc"/>
</dbReference>